<dbReference type="OrthoDB" id="9765468at2"/>
<evidence type="ECO:0000313" key="3">
    <source>
        <dbReference type="EMBL" id="RSM44896.1"/>
    </source>
</evidence>
<protein>
    <submittedName>
        <fullName evidence="3">Pyruvate, phosphate dikinase</fullName>
    </submittedName>
</protein>
<dbReference type="InterPro" id="IPR008279">
    <property type="entry name" value="PEP-util_enz_mobile_dom"/>
</dbReference>
<evidence type="ECO:0000259" key="2">
    <source>
        <dbReference type="Pfam" id="PF01326"/>
    </source>
</evidence>
<feature type="domain" description="Pyruvate phosphate dikinase AMP/ATP-binding" evidence="2">
    <location>
        <begin position="58"/>
        <end position="201"/>
    </location>
</feature>
<sequence>MDYVLPLSDIALDDVPEVGMKAAVLGDLRRGGFRVPDGFAVTTAALHDALGAAEPGTAVTELPFPAGLPEQVAAALEKLGDVPVAVRSSGVSEDLAGRSFAGMYESYLNVFGAADVLAAVRDCWASGSSERITRYHQDFTDHPARVAVLVQVMVPATAAGVAFSVNPVTGQRDEISVSAVTGLGDRLMSGEATADEWTVRSGAVTRISGDGTVLDASDVLRVADVVAQVAEHAGGPQDMEWAIADGEINVLQARPITGLSAAEQIPVDDEVPEGFWVQAPNANAPSVPMQQSVFLPVFDASISNIFRYTTGGRAAARMINGRVYLSTLVDSPDEQVRGLEQAGARVAAGEPLAVIRRWNNELKGSFGDRIRAFRSTDLRSLDDDGFDRYFRDLVAMFAELHDVYFTLACAGIVAMGELGLAGQELLGFGPDQTFAMVGGPDGDHVPATTGLSDLARIAAANPELRTRLADGTVDEARLAEVDGEFADAFARYVSAYGHRTIGFDITEPTLAEYPGTLLNLVTAQLDRPDEVAKRKQDLAAAREAVLAKARARLAGQADRERFERALGQAEEGSALRDEKVFYAVSAWALFRYATQEIGRRLHAAGLVDRDDDGFYVGLDEGLAALHESTDLREAVRLGRGRHNWALANPGPKFHGQYGMPPSIEGITLSAAAQHVRALSSWSMTLQAPPAAAKDGEGLAGLAASAGRYTGPVRVINGIGEFGKLRDGDVLVCKETTAQWSILFVMVGALVTDQGSLLSHPAIIAREYGVPAVVATGTATTELHDGQLVTVDGSSGRVIPVTT</sequence>
<proteinExistence type="predicted"/>
<feature type="domain" description="PEP-utilising enzyme mobile" evidence="1">
    <location>
        <begin position="725"/>
        <end position="795"/>
    </location>
</feature>
<comment type="caution">
    <text evidence="3">The sequence shown here is derived from an EMBL/GenBank/DDBJ whole genome shotgun (WGS) entry which is preliminary data.</text>
</comment>
<dbReference type="InterPro" id="IPR036637">
    <property type="entry name" value="Phosphohistidine_dom_sf"/>
</dbReference>
<dbReference type="PANTHER" id="PTHR43615">
    <property type="entry name" value="PHOSPHOENOLPYRUVATE SYNTHASE-RELATED"/>
    <property type="match status" value="1"/>
</dbReference>
<feature type="domain" description="Pyruvate phosphate dikinase AMP/ATP-binding" evidence="2">
    <location>
        <begin position="213"/>
        <end position="269"/>
    </location>
</feature>
<dbReference type="GO" id="GO:0016301">
    <property type="term" value="F:kinase activity"/>
    <property type="evidence" value="ECO:0007669"/>
    <property type="project" value="UniProtKB-KW"/>
</dbReference>
<dbReference type="InterPro" id="IPR013815">
    <property type="entry name" value="ATP_grasp_subdomain_1"/>
</dbReference>
<evidence type="ECO:0000259" key="1">
    <source>
        <dbReference type="Pfam" id="PF00391"/>
    </source>
</evidence>
<dbReference type="InterPro" id="IPR051549">
    <property type="entry name" value="PEP_Utilizing_Enz"/>
</dbReference>
<dbReference type="Proteomes" id="UP000286716">
    <property type="component" value="Unassembled WGS sequence"/>
</dbReference>
<dbReference type="Gene3D" id="3.30.1490.20">
    <property type="entry name" value="ATP-grasp fold, A domain"/>
    <property type="match status" value="1"/>
</dbReference>
<accession>A0A428WP82</accession>
<organism evidence="3 4">
    <name type="scientific">Amycolatopsis balhimycina DSM 5908</name>
    <dbReference type="NCBI Taxonomy" id="1081091"/>
    <lineage>
        <taxon>Bacteria</taxon>
        <taxon>Bacillati</taxon>
        <taxon>Actinomycetota</taxon>
        <taxon>Actinomycetes</taxon>
        <taxon>Pseudonocardiales</taxon>
        <taxon>Pseudonocardiaceae</taxon>
        <taxon>Amycolatopsis</taxon>
    </lineage>
</organism>
<keyword evidence="4" id="KW-1185">Reference proteome</keyword>
<dbReference type="InterPro" id="IPR002192">
    <property type="entry name" value="PPDK_AMP/ATP-bd"/>
</dbReference>
<gene>
    <name evidence="3" type="ORF">DMA12_15245</name>
</gene>
<dbReference type="EMBL" id="QHHU01000018">
    <property type="protein sequence ID" value="RSM44896.1"/>
    <property type="molecule type" value="Genomic_DNA"/>
</dbReference>
<dbReference type="SUPFAM" id="SSF52009">
    <property type="entry name" value="Phosphohistidine domain"/>
    <property type="match status" value="1"/>
</dbReference>
<dbReference type="GO" id="GO:0005524">
    <property type="term" value="F:ATP binding"/>
    <property type="evidence" value="ECO:0007669"/>
    <property type="project" value="InterPro"/>
</dbReference>
<keyword evidence="3" id="KW-0418">Kinase</keyword>
<reference evidence="3 4" key="1">
    <citation type="submission" date="2018-05" db="EMBL/GenBank/DDBJ databases">
        <title>Evolution of GPA BGCs.</title>
        <authorList>
            <person name="Waglechner N."/>
            <person name="Wright G.D."/>
        </authorList>
    </citation>
    <scope>NUCLEOTIDE SEQUENCE [LARGE SCALE GENOMIC DNA]</scope>
    <source>
        <strain evidence="3 4">DSM 5908</strain>
    </source>
</reference>
<name>A0A428WP82_AMYBA</name>
<keyword evidence="3" id="KW-0808">Transferase</keyword>
<dbReference type="Gene3D" id="3.50.30.10">
    <property type="entry name" value="Phosphohistidine domain"/>
    <property type="match status" value="1"/>
</dbReference>
<evidence type="ECO:0000313" key="4">
    <source>
        <dbReference type="Proteomes" id="UP000286716"/>
    </source>
</evidence>
<dbReference type="PANTHER" id="PTHR43615:SF1">
    <property type="entry name" value="PPDK_N DOMAIN-CONTAINING PROTEIN"/>
    <property type="match status" value="1"/>
</dbReference>
<keyword evidence="3" id="KW-0670">Pyruvate</keyword>
<dbReference type="AlphaFoldDB" id="A0A428WP82"/>
<dbReference type="Pfam" id="PF01326">
    <property type="entry name" value="PPDK_N"/>
    <property type="match status" value="2"/>
</dbReference>
<dbReference type="RefSeq" id="WP_026468270.1">
    <property type="nucleotide sequence ID" value="NZ_QHHU01000018.1"/>
</dbReference>
<dbReference type="Gene3D" id="3.30.470.20">
    <property type="entry name" value="ATP-grasp fold, B domain"/>
    <property type="match status" value="2"/>
</dbReference>
<dbReference type="Pfam" id="PF00391">
    <property type="entry name" value="PEP-utilizers"/>
    <property type="match status" value="1"/>
</dbReference>
<dbReference type="SUPFAM" id="SSF56059">
    <property type="entry name" value="Glutathione synthetase ATP-binding domain-like"/>
    <property type="match status" value="1"/>
</dbReference>